<evidence type="ECO:0000313" key="2">
    <source>
        <dbReference type="Proteomes" id="UP000789759"/>
    </source>
</evidence>
<feature type="non-terminal residue" evidence="1">
    <location>
        <position position="1"/>
    </location>
</feature>
<dbReference type="EMBL" id="CAJVQA010060817">
    <property type="protein sequence ID" value="CAG8828601.1"/>
    <property type="molecule type" value="Genomic_DNA"/>
</dbReference>
<evidence type="ECO:0000313" key="1">
    <source>
        <dbReference type="EMBL" id="CAG8828601.1"/>
    </source>
</evidence>
<gene>
    <name evidence="1" type="ORF">CPELLU_LOCUS20418</name>
</gene>
<keyword evidence="2" id="KW-1185">Reference proteome</keyword>
<proteinExistence type="predicted"/>
<reference evidence="1" key="1">
    <citation type="submission" date="2021-06" db="EMBL/GenBank/DDBJ databases">
        <authorList>
            <person name="Kallberg Y."/>
            <person name="Tangrot J."/>
            <person name="Rosling A."/>
        </authorList>
    </citation>
    <scope>NUCLEOTIDE SEQUENCE</scope>
    <source>
        <strain evidence="1">FL966</strain>
    </source>
</reference>
<sequence>EIERFIIHMAKSKNAIGLFVRNIGFKDEAKDDDNYLNFDVIVDNLEFEDGK</sequence>
<accession>A0A9N9PK93</accession>
<protein>
    <submittedName>
        <fullName evidence="1">15869_t:CDS:1</fullName>
    </submittedName>
</protein>
<dbReference type="AlphaFoldDB" id="A0A9N9PK93"/>
<feature type="non-terminal residue" evidence="1">
    <location>
        <position position="51"/>
    </location>
</feature>
<comment type="caution">
    <text evidence="1">The sequence shown here is derived from an EMBL/GenBank/DDBJ whole genome shotgun (WGS) entry which is preliminary data.</text>
</comment>
<dbReference type="Proteomes" id="UP000789759">
    <property type="component" value="Unassembled WGS sequence"/>
</dbReference>
<name>A0A9N9PK93_9GLOM</name>
<organism evidence="1 2">
    <name type="scientific">Cetraspora pellucida</name>
    <dbReference type="NCBI Taxonomy" id="1433469"/>
    <lineage>
        <taxon>Eukaryota</taxon>
        <taxon>Fungi</taxon>
        <taxon>Fungi incertae sedis</taxon>
        <taxon>Mucoromycota</taxon>
        <taxon>Glomeromycotina</taxon>
        <taxon>Glomeromycetes</taxon>
        <taxon>Diversisporales</taxon>
        <taxon>Gigasporaceae</taxon>
        <taxon>Cetraspora</taxon>
    </lineage>
</organism>